<keyword evidence="4" id="KW-1185">Reference proteome</keyword>
<feature type="transmembrane region" description="Helical" evidence="2">
    <location>
        <begin position="196"/>
        <end position="214"/>
    </location>
</feature>
<evidence type="ECO:0000313" key="3">
    <source>
        <dbReference type="EMBL" id="MBU8866424.1"/>
    </source>
</evidence>
<dbReference type="EMBL" id="JAHOPC010000004">
    <property type="protein sequence ID" value="MBU8866424.1"/>
    <property type="molecule type" value="Genomic_DNA"/>
</dbReference>
<proteinExistence type="predicted"/>
<keyword evidence="2" id="KW-0472">Membrane</keyword>
<feature type="region of interest" description="Disordered" evidence="1">
    <location>
        <begin position="215"/>
        <end position="321"/>
    </location>
</feature>
<gene>
    <name evidence="3" type="ORF">KSW38_08995</name>
</gene>
<evidence type="ECO:0000256" key="2">
    <source>
        <dbReference type="SAM" id="Phobius"/>
    </source>
</evidence>
<evidence type="ECO:0000313" key="4">
    <source>
        <dbReference type="Proteomes" id="UP000824166"/>
    </source>
</evidence>
<feature type="compositionally biased region" description="Basic and acidic residues" evidence="1">
    <location>
        <begin position="275"/>
        <end position="288"/>
    </location>
</feature>
<dbReference type="Proteomes" id="UP000824166">
    <property type="component" value="Unassembled WGS sequence"/>
</dbReference>
<evidence type="ECO:0000256" key="1">
    <source>
        <dbReference type="SAM" id="MobiDB-lite"/>
    </source>
</evidence>
<reference evidence="3 4" key="1">
    <citation type="submission" date="2021-06" db="EMBL/GenBank/DDBJ databases">
        <authorList>
            <person name="Jeong J.W."/>
        </authorList>
    </citation>
    <scope>NUCLEOTIDE SEQUENCE [LARGE SCALE GENOMIC DNA]</scope>
    <source>
        <strain evidence="3 4">MMS21-TAE1-1</strain>
    </source>
</reference>
<accession>A0ABS6I5P4</accession>
<keyword evidence="2" id="KW-0812">Transmembrane</keyword>
<organism evidence="3 4">
    <name type="scientific">Paenarthrobacter aromaticivorans</name>
    <dbReference type="NCBI Taxonomy" id="2849150"/>
    <lineage>
        <taxon>Bacteria</taxon>
        <taxon>Bacillati</taxon>
        <taxon>Actinomycetota</taxon>
        <taxon>Actinomycetes</taxon>
        <taxon>Micrococcales</taxon>
        <taxon>Micrococcaceae</taxon>
        <taxon>Paenarthrobacter</taxon>
    </lineage>
</organism>
<feature type="compositionally biased region" description="Low complexity" evidence="1">
    <location>
        <begin position="242"/>
        <end position="257"/>
    </location>
</feature>
<comment type="caution">
    <text evidence="3">The sequence shown here is derived from an EMBL/GenBank/DDBJ whole genome shotgun (WGS) entry which is preliminary data.</text>
</comment>
<keyword evidence="2" id="KW-1133">Transmembrane helix</keyword>
<protein>
    <submittedName>
        <fullName evidence="3">Uncharacterized protein</fullName>
    </submittedName>
</protein>
<name>A0ABS6I5P4_9MICC</name>
<sequence length="321" mass="33630">MKKSDRIARDLEHSVAAGVDNARDWAAPRVEAAVNWAVPRIQHGIDTASPKIQEGLKSAAHNLADGVATVTPRLQDGLAHLAPKIHDAVEDATPKIQETLNKATPALGIARDKVVEEYLPKLSEQLGQASVVVHHVLENAPAQVDAVAQKLVDSGVVHSVQEQAQATSKQIKAVADQTSKAVSQQLAVQQKPKKRGWLVVTVIAAAVAAGVAAWKASKPVEDPWKTPAPVNPTTAPTPSPAPADTEASATATSTLPAESKTSDITPEEAAAEVEQATKDAFEKGKDSKANVATDAKTAVRNIAASGQKDHDTPSTSKDPQL</sequence>
<dbReference type="RefSeq" id="WP_216924372.1">
    <property type="nucleotide sequence ID" value="NZ_JAHOPC010000004.1"/>
</dbReference>